<dbReference type="EC" id="2.7.13.3" evidence="2"/>
<dbReference type="PANTHER" id="PTHR43711:SF26">
    <property type="entry name" value="SENSOR HISTIDINE KINASE RCSC"/>
    <property type="match status" value="1"/>
</dbReference>
<sequence length="419" mass="46155">MQVGVSWEKSFVTLPLTMPESGQEELIIFAESLVRSVARLLGPQTVTAIFSRTFPRGELSLTIDGGVSASGPHSREHVRRLTEALADLFVASFGLAFAERSLAEAYARATRGTKGMSAAADILYCIPDGFLEKEKVKPLSKSELEERVLQRTAELQEANARLEERVAQRTQELISANAKLEDANQEFQRLSSAKSEFLSMVSHQLLVPLTAARWLAKTLEDDLSLGAPHQTRTLLDELLANNAHMVRLVANLLNVARIEEGRMEYKMETIALADFLKEITQALAPLAVEKGVTLRCAAENPCLVRGDRDKLRMAFENIMDNAIKYTPQGKLVMVTLDVGGTSVRVKVTDQGIGISEADHGQIFGKFFRAHNARTHQISGSGLGLFVAREILEAHKGRIWFESAEGEGTTFFMELSVSRG</sequence>
<keyword evidence="6" id="KW-0902">Two-component regulatory system</keyword>
<dbReference type="PRINTS" id="PR00344">
    <property type="entry name" value="BCTRLSENSOR"/>
</dbReference>
<evidence type="ECO:0000256" key="7">
    <source>
        <dbReference type="SAM" id="Coils"/>
    </source>
</evidence>
<dbReference type="InterPro" id="IPR004358">
    <property type="entry name" value="Sig_transdc_His_kin-like_C"/>
</dbReference>
<dbReference type="InterPro" id="IPR003594">
    <property type="entry name" value="HATPase_dom"/>
</dbReference>
<dbReference type="InterPro" id="IPR036097">
    <property type="entry name" value="HisK_dim/P_sf"/>
</dbReference>
<dbReference type="PROSITE" id="PS50109">
    <property type="entry name" value="HIS_KIN"/>
    <property type="match status" value="1"/>
</dbReference>
<comment type="caution">
    <text evidence="9">The sequence shown here is derived from an EMBL/GenBank/DDBJ whole genome shotgun (WGS) entry which is preliminary data.</text>
</comment>
<dbReference type="InterPro" id="IPR036890">
    <property type="entry name" value="HATPase_C_sf"/>
</dbReference>
<evidence type="ECO:0000256" key="1">
    <source>
        <dbReference type="ARBA" id="ARBA00000085"/>
    </source>
</evidence>
<reference evidence="9 10" key="1">
    <citation type="journal article" date="2016" name="Nat. Commun.">
        <title>Thousands of microbial genomes shed light on interconnected biogeochemical processes in an aquifer system.</title>
        <authorList>
            <person name="Anantharaman K."/>
            <person name="Brown C.T."/>
            <person name="Hug L.A."/>
            <person name="Sharon I."/>
            <person name="Castelle C.J."/>
            <person name="Probst A.J."/>
            <person name="Thomas B.C."/>
            <person name="Singh A."/>
            <person name="Wilkins M.J."/>
            <person name="Karaoz U."/>
            <person name="Brodie E.L."/>
            <person name="Williams K.H."/>
            <person name="Hubbard S.S."/>
            <person name="Banfield J.F."/>
        </authorList>
    </citation>
    <scope>NUCLEOTIDE SEQUENCE [LARGE SCALE GENOMIC DNA]</scope>
</reference>
<keyword evidence="7" id="KW-0175">Coiled coil</keyword>
<dbReference type="InterPro" id="IPR050736">
    <property type="entry name" value="Sensor_HK_Regulatory"/>
</dbReference>
<proteinExistence type="predicted"/>
<keyword evidence="5" id="KW-0418">Kinase</keyword>
<evidence type="ECO:0000256" key="6">
    <source>
        <dbReference type="ARBA" id="ARBA00023012"/>
    </source>
</evidence>
<dbReference type="SUPFAM" id="SSF47384">
    <property type="entry name" value="Homodimeric domain of signal transducing histidine kinase"/>
    <property type="match status" value="1"/>
</dbReference>
<dbReference type="Proteomes" id="UP000176510">
    <property type="component" value="Unassembled WGS sequence"/>
</dbReference>
<keyword evidence="4" id="KW-0808">Transferase</keyword>
<dbReference type="SMART" id="SM00388">
    <property type="entry name" value="HisKA"/>
    <property type="match status" value="1"/>
</dbReference>
<feature type="coiled-coil region" evidence="7">
    <location>
        <begin position="141"/>
        <end position="193"/>
    </location>
</feature>
<dbReference type="STRING" id="1802279.A3B34_03930"/>
<dbReference type="EMBL" id="MHQR01000029">
    <property type="protein sequence ID" value="OHA06970.1"/>
    <property type="molecule type" value="Genomic_DNA"/>
</dbReference>
<name>A0A1G2L5X7_9BACT</name>
<dbReference type="CDD" id="cd00082">
    <property type="entry name" value="HisKA"/>
    <property type="match status" value="1"/>
</dbReference>
<dbReference type="PANTHER" id="PTHR43711">
    <property type="entry name" value="TWO-COMPONENT HISTIDINE KINASE"/>
    <property type="match status" value="1"/>
</dbReference>
<evidence type="ECO:0000256" key="4">
    <source>
        <dbReference type="ARBA" id="ARBA00022679"/>
    </source>
</evidence>
<evidence type="ECO:0000313" key="9">
    <source>
        <dbReference type="EMBL" id="OHA06970.1"/>
    </source>
</evidence>
<dbReference type="Pfam" id="PF02518">
    <property type="entry name" value="HATPase_c"/>
    <property type="match status" value="1"/>
</dbReference>
<evidence type="ECO:0000313" key="10">
    <source>
        <dbReference type="Proteomes" id="UP000176510"/>
    </source>
</evidence>
<dbReference type="SUPFAM" id="SSF55874">
    <property type="entry name" value="ATPase domain of HSP90 chaperone/DNA topoisomerase II/histidine kinase"/>
    <property type="match status" value="1"/>
</dbReference>
<dbReference type="Gene3D" id="1.10.287.130">
    <property type="match status" value="1"/>
</dbReference>
<dbReference type="SMART" id="SM00387">
    <property type="entry name" value="HATPase_c"/>
    <property type="match status" value="1"/>
</dbReference>
<protein>
    <recommendedName>
        <fullName evidence="2">histidine kinase</fullName>
        <ecNumber evidence="2">2.7.13.3</ecNumber>
    </recommendedName>
</protein>
<dbReference type="InterPro" id="IPR005467">
    <property type="entry name" value="His_kinase_dom"/>
</dbReference>
<gene>
    <name evidence="9" type="ORF">A3B34_03930</name>
</gene>
<keyword evidence="3" id="KW-0597">Phosphoprotein</keyword>
<feature type="domain" description="Histidine kinase" evidence="8">
    <location>
        <begin position="200"/>
        <end position="418"/>
    </location>
</feature>
<dbReference type="GO" id="GO:0000155">
    <property type="term" value="F:phosphorelay sensor kinase activity"/>
    <property type="evidence" value="ECO:0007669"/>
    <property type="project" value="InterPro"/>
</dbReference>
<dbReference type="FunFam" id="3.30.565.10:FF:000006">
    <property type="entry name" value="Sensor histidine kinase WalK"/>
    <property type="match status" value="1"/>
</dbReference>
<comment type="catalytic activity">
    <reaction evidence="1">
        <text>ATP + protein L-histidine = ADP + protein N-phospho-L-histidine.</text>
        <dbReference type="EC" id="2.7.13.3"/>
    </reaction>
</comment>
<evidence type="ECO:0000259" key="8">
    <source>
        <dbReference type="PROSITE" id="PS50109"/>
    </source>
</evidence>
<evidence type="ECO:0000256" key="5">
    <source>
        <dbReference type="ARBA" id="ARBA00022777"/>
    </source>
</evidence>
<evidence type="ECO:0000256" key="3">
    <source>
        <dbReference type="ARBA" id="ARBA00022553"/>
    </source>
</evidence>
<organism evidence="9 10">
    <name type="scientific">Candidatus Sungbacteria bacterium RIFCSPLOWO2_01_FULL_54_21</name>
    <dbReference type="NCBI Taxonomy" id="1802279"/>
    <lineage>
        <taxon>Bacteria</taxon>
        <taxon>Candidatus Sungiibacteriota</taxon>
    </lineage>
</organism>
<dbReference type="Pfam" id="PF00512">
    <property type="entry name" value="HisKA"/>
    <property type="match status" value="1"/>
</dbReference>
<evidence type="ECO:0000256" key="2">
    <source>
        <dbReference type="ARBA" id="ARBA00012438"/>
    </source>
</evidence>
<accession>A0A1G2L5X7</accession>
<dbReference type="InterPro" id="IPR003661">
    <property type="entry name" value="HisK_dim/P_dom"/>
</dbReference>
<dbReference type="AlphaFoldDB" id="A0A1G2L5X7"/>
<dbReference type="Gene3D" id="3.30.565.10">
    <property type="entry name" value="Histidine kinase-like ATPase, C-terminal domain"/>
    <property type="match status" value="1"/>
</dbReference>